<evidence type="ECO:0000256" key="10">
    <source>
        <dbReference type="ARBA" id="ARBA00022989"/>
    </source>
</evidence>
<dbReference type="PANTHER" id="PTHR36082:SF2">
    <property type="entry name" value="PHOTOSYSTEM I REACTION CENTER SUBUNIT IX"/>
    <property type="match status" value="1"/>
</dbReference>
<keyword evidence="11 14" id="KW-0793">Thylakoid</keyword>
<comment type="subcellular location">
    <subcellularLocation>
        <location evidence="2 14">Plastid</location>
        <location evidence="2 14">Chloroplast thylakoid membrane</location>
        <topology evidence="2 14">Single-pass membrane protein</topology>
    </subcellularLocation>
</comment>
<gene>
    <name evidence="14 16" type="primary">psaJ</name>
</gene>
<evidence type="ECO:0000256" key="4">
    <source>
        <dbReference type="ARBA" id="ARBA00019868"/>
    </source>
</evidence>
<keyword evidence="5 16" id="KW-0150">Chloroplast</keyword>
<evidence type="ECO:0000256" key="12">
    <source>
        <dbReference type="ARBA" id="ARBA00023136"/>
    </source>
</evidence>
<geneLocation type="chloroplast" evidence="16"/>
<proteinExistence type="inferred from homology"/>
<dbReference type="GO" id="GO:0009535">
    <property type="term" value="C:chloroplast thylakoid membrane"/>
    <property type="evidence" value="ECO:0007669"/>
    <property type="project" value="UniProtKB-SubCell"/>
</dbReference>
<dbReference type="EMBL" id="OR460025">
    <property type="protein sequence ID" value="WNS59692.1"/>
    <property type="molecule type" value="Genomic_DNA"/>
</dbReference>
<dbReference type="PANTHER" id="PTHR36082">
    <property type="match status" value="1"/>
</dbReference>
<accession>A0AA96S2N0</accession>
<evidence type="ECO:0000256" key="2">
    <source>
        <dbReference type="ARBA" id="ARBA00004581"/>
    </source>
</evidence>
<dbReference type="SUPFAM" id="SSF81544">
    <property type="entry name" value="Subunit IX of photosystem I reaction centre, PsaJ"/>
    <property type="match status" value="1"/>
</dbReference>
<comment type="similarity">
    <text evidence="3 14">Belongs to the PsaJ family.</text>
</comment>
<evidence type="ECO:0000256" key="1">
    <source>
        <dbReference type="ARBA" id="ARBA00002115"/>
    </source>
</evidence>
<keyword evidence="12 14" id="KW-0472">Membrane</keyword>
<evidence type="ECO:0000256" key="9">
    <source>
        <dbReference type="ARBA" id="ARBA00022836"/>
    </source>
</evidence>
<dbReference type="Gene3D" id="1.20.5.510">
    <property type="entry name" value="Single helix bin"/>
    <property type="match status" value="1"/>
</dbReference>
<reference evidence="16" key="1">
    <citation type="journal article" date="2023" name="Int. J. Mol. Sci.">
        <title>Characterization and Comparative Analysis of the Complete Plastomes of Five Epidendrum (Epidendreae, Orchidaceae) Species.</title>
        <authorList>
            <person name="Zhao Z."/>
            <person name="Zeng M.-Y."/>
            <person name="Wu Y.-W."/>
            <person name="Li J.-W."/>
            <person name="Zhou Z."/>
            <person name="Liu Z.-J."/>
            <person name="Li M.-H."/>
        </authorList>
    </citation>
    <scope>NUCLEOTIDE SEQUENCE</scope>
</reference>
<keyword evidence="9 14" id="KW-0603">Photosystem I</keyword>
<dbReference type="GeneID" id="87741431"/>
<dbReference type="HAMAP" id="MF_00522">
    <property type="entry name" value="PSI_PsaJ"/>
    <property type="match status" value="1"/>
</dbReference>
<evidence type="ECO:0000256" key="5">
    <source>
        <dbReference type="ARBA" id="ARBA00022528"/>
    </source>
</evidence>
<evidence type="ECO:0000256" key="7">
    <source>
        <dbReference type="ARBA" id="ARBA00022640"/>
    </source>
</evidence>
<comment type="function">
    <text evidence="1 14">May help in the organization of the PsaE and PsaF subunits.</text>
</comment>
<organism evidence="16">
    <name type="scientific">Epidendrum eburneum</name>
    <dbReference type="NCBI Taxonomy" id="3079012"/>
    <lineage>
        <taxon>Eukaryota</taxon>
        <taxon>Viridiplantae</taxon>
        <taxon>Streptophyta</taxon>
        <taxon>Embryophyta</taxon>
        <taxon>Tracheophyta</taxon>
        <taxon>Spermatophyta</taxon>
        <taxon>Magnoliopsida</taxon>
        <taxon>Liliopsida</taxon>
        <taxon>Asparagales</taxon>
        <taxon>Orchidaceae</taxon>
        <taxon>Epidendroideae</taxon>
        <taxon>Epidendreae</taxon>
        <taxon>Laeliinae</taxon>
        <taxon>Epidendrum</taxon>
    </lineage>
</organism>
<name>A0AA96S2N0_9ASPA</name>
<evidence type="ECO:0000256" key="15">
    <source>
        <dbReference type="SAM" id="Phobius"/>
    </source>
</evidence>
<dbReference type="AlphaFoldDB" id="A0AA96S2N0"/>
<dbReference type="Pfam" id="PF01701">
    <property type="entry name" value="PSI_PsaJ"/>
    <property type="match status" value="1"/>
</dbReference>
<keyword evidence="6 14" id="KW-0602">Photosynthesis</keyword>
<evidence type="ECO:0000256" key="3">
    <source>
        <dbReference type="ARBA" id="ARBA00006318"/>
    </source>
</evidence>
<dbReference type="FunFam" id="1.20.5.510:FF:000001">
    <property type="entry name" value="Photosystem I reaction center subunit IX"/>
    <property type="match status" value="1"/>
</dbReference>
<feature type="transmembrane region" description="Helical" evidence="15">
    <location>
        <begin position="37"/>
        <end position="57"/>
    </location>
</feature>
<dbReference type="RefSeq" id="YP_011028281.1">
    <property type="nucleotide sequence ID" value="NC_085707.1"/>
</dbReference>
<sequence length="74" mass="8733">MYYILQYTIQIKNEKKQEKNRKYKEEGGFEMRDIKTYLSTAPVLTTLWFGSLAGLLIEINRLFPDALSFPFFSS</sequence>
<evidence type="ECO:0000313" key="16">
    <source>
        <dbReference type="EMBL" id="WNS59692.1"/>
    </source>
</evidence>
<dbReference type="InterPro" id="IPR036062">
    <property type="entry name" value="PSI_PsaJ_sf"/>
</dbReference>
<evidence type="ECO:0000256" key="8">
    <source>
        <dbReference type="ARBA" id="ARBA00022692"/>
    </source>
</evidence>
<dbReference type="GO" id="GO:0015979">
    <property type="term" value="P:photosynthesis"/>
    <property type="evidence" value="ECO:0007669"/>
    <property type="project" value="UniProtKB-UniRule"/>
</dbReference>
<dbReference type="InterPro" id="IPR002615">
    <property type="entry name" value="PSI_PsaJ"/>
</dbReference>
<keyword evidence="10 14" id="KW-1133">Transmembrane helix</keyword>
<reference evidence="16" key="2">
    <citation type="submission" date="2023-08" db="EMBL/GenBank/DDBJ databases">
        <authorList>
            <person name="Li M.-H."/>
        </authorList>
    </citation>
    <scope>NUCLEOTIDE SEQUENCE</scope>
</reference>
<keyword evidence="8 14" id="KW-0812">Transmembrane</keyword>
<evidence type="ECO:0000256" key="13">
    <source>
        <dbReference type="ARBA" id="ARBA00033429"/>
    </source>
</evidence>
<evidence type="ECO:0000256" key="11">
    <source>
        <dbReference type="ARBA" id="ARBA00023078"/>
    </source>
</evidence>
<dbReference type="GO" id="GO:0009522">
    <property type="term" value="C:photosystem I"/>
    <property type="evidence" value="ECO:0007669"/>
    <property type="project" value="UniProtKB-KW"/>
</dbReference>
<evidence type="ECO:0000256" key="6">
    <source>
        <dbReference type="ARBA" id="ARBA00022531"/>
    </source>
</evidence>
<evidence type="ECO:0000256" key="14">
    <source>
        <dbReference type="HAMAP-Rule" id="MF_00522"/>
    </source>
</evidence>
<keyword evidence="7 16" id="KW-0934">Plastid</keyword>
<protein>
    <recommendedName>
        <fullName evidence="4 14">Photosystem I reaction center subunit IX</fullName>
    </recommendedName>
    <alternativeName>
        <fullName evidence="13 14">PSI-J</fullName>
    </alternativeName>
</protein>